<organism evidence="2 3">
    <name type="scientific">Heterobasidion irregulare (strain TC 32-1)</name>
    <dbReference type="NCBI Taxonomy" id="747525"/>
    <lineage>
        <taxon>Eukaryota</taxon>
        <taxon>Fungi</taxon>
        <taxon>Dikarya</taxon>
        <taxon>Basidiomycota</taxon>
        <taxon>Agaricomycotina</taxon>
        <taxon>Agaricomycetes</taxon>
        <taxon>Russulales</taxon>
        <taxon>Bondarzewiaceae</taxon>
        <taxon>Heterobasidion</taxon>
        <taxon>Heterobasidion annosum species complex</taxon>
    </lineage>
</organism>
<proteinExistence type="predicted"/>
<evidence type="ECO:0000256" key="1">
    <source>
        <dbReference type="SAM" id="MobiDB-lite"/>
    </source>
</evidence>
<dbReference type="RefSeq" id="XP_009551808.1">
    <property type="nucleotide sequence ID" value="XM_009553513.1"/>
</dbReference>
<sequence>MESSSCAHSETDESLLRLLCDSGISLHKTDERVLLDTYVPFSRIQHALRTDDEQCKRTWVYSDDVSTIDPGVARACTEQLEFVRTLKESWTATRPHTLSIPERWKSEAQKTTWVTTDHMNAAALMHWIKPIETYITYISQDEVLRRHDGLEESFLPDFLLHCPSYVDTRLQSKDQWNNPKYTLPFFLDVITYPGDEGSADMAIPGFFVPTPGCTLYGDVENDFPPPLEKHGHLPKTFSVLHSSLGPSNCSRPKAKANFIHPALLIGIKGPARWPAQVSLSDSASIPSSMEQTLHDLTQRVEPNLIALLMNWHYQCDQNIRGIGIPSLPSYRCIPPWFMQFGLIYDAHGLVIVAHIPFSIPPSATSKSISAPLSFLSCIIDRLPIHGLLDVLPSSISHESRILGNFRAALALSCLQRHAFVMSAIMDGVNWPSSIAQDDFEEVEDGQEQDQDQDQDQSSSDAQSHSESASSDDGEFM</sequence>
<feature type="region of interest" description="Disordered" evidence="1">
    <location>
        <begin position="435"/>
        <end position="476"/>
    </location>
</feature>
<dbReference type="InParanoid" id="W4JV42"/>
<reference evidence="2 3" key="1">
    <citation type="journal article" date="2012" name="New Phytol.">
        <title>Insight into trade-off between wood decay and parasitism from the genome of a fungal forest pathogen.</title>
        <authorList>
            <person name="Olson A."/>
            <person name="Aerts A."/>
            <person name="Asiegbu F."/>
            <person name="Belbahri L."/>
            <person name="Bouzid O."/>
            <person name="Broberg A."/>
            <person name="Canback B."/>
            <person name="Coutinho P.M."/>
            <person name="Cullen D."/>
            <person name="Dalman K."/>
            <person name="Deflorio G."/>
            <person name="van Diepen L.T."/>
            <person name="Dunand C."/>
            <person name="Duplessis S."/>
            <person name="Durling M."/>
            <person name="Gonthier P."/>
            <person name="Grimwood J."/>
            <person name="Fossdal C.G."/>
            <person name="Hansson D."/>
            <person name="Henrissat B."/>
            <person name="Hietala A."/>
            <person name="Himmelstrand K."/>
            <person name="Hoffmeister D."/>
            <person name="Hogberg N."/>
            <person name="James T.Y."/>
            <person name="Karlsson M."/>
            <person name="Kohler A."/>
            <person name="Kues U."/>
            <person name="Lee Y.H."/>
            <person name="Lin Y.C."/>
            <person name="Lind M."/>
            <person name="Lindquist E."/>
            <person name="Lombard V."/>
            <person name="Lucas S."/>
            <person name="Lunden K."/>
            <person name="Morin E."/>
            <person name="Murat C."/>
            <person name="Park J."/>
            <person name="Raffaello T."/>
            <person name="Rouze P."/>
            <person name="Salamov A."/>
            <person name="Schmutz J."/>
            <person name="Solheim H."/>
            <person name="Stahlberg J."/>
            <person name="Velez H."/>
            <person name="de Vries R.P."/>
            <person name="Wiebenga A."/>
            <person name="Woodward S."/>
            <person name="Yakovlev I."/>
            <person name="Garbelotto M."/>
            <person name="Martin F."/>
            <person name="Grigoriev I.V."/>
            <person name="Stenlid J."/>
        </authorList>
    </citation>
    <scope>NUCLEOTIDE SEQUENCE [LARGE SCALE GENOMIC DNA]</scope>
    <source>
        <strain evidence="2 3">TC 32-1</strain>
    </source>
</reference>
<protein>
    <submittedName>
        <fullName evidence="2">Uncharacterized protein</fullName>
    </submittedName>
</protein>
<accession>W4JV42</accession>
<dbReference type="HOGENOM" id="CLU_616854_0_0_1"/>
<evidence type="ECO:0000313" key="2">
    <source>
        <dbReference type="EMBL" id="ETW76950.1"/>
    </source>
</evidence>
<name>W4JV42_HETIT</name>
<dbReference type="GeneID" id="20671393"/>
<keyword evidence="3" id="KW-1185">Reference proteome</keyword>
<feature type="compositionally biased region" description="Acidic residues" evidence="1">
    <location>
        <begin position="437"/>
        <end position="454"/>
    </location>
</feature>
<dbReference type="eggNOG" id="ENOG502QQ65">
    <property type="taxonomic scope" value="Eukaryota"/>
</dbReference>
<dbReference type="AlphaFoldDB" id="W4JV42"/>
<feature type="compositionally biased region" description="Low complexity" evidence="1">
    <location>
        <begin position="455"/>
        <end position="468"/>
    </location>
</feature>
<dbReference type="Proteomes" id="UP000030671">
    <property type="component" value="Unassembled WGS sequence"/>
</dbReference>
<dbReference type="OrthoDB" id="2803005at2759"/>
<evidence type="ECO:0000313" key="3">
    <source>
        <dbReference type="Proteomes" id="UP000030671"/>
    </source>
</evidence>
<dbReference type="EMBL" id="KI925464">
    <property type="protein sequence ID" value="ETW76950.1"/>
    <property type="molecule type" value="Genomic_DNA"/>
</dbReference>
<gene>
    <name evidence="2" type="ORF">HETIRDRAFT_328125</name>
</gene>
<dbReference type="KEGG" id="hir:HETIRDRAFT_328125"/>